<feature type="domain" description="Spore coat protein U/FanG" evidence="2">
    <location>
        <begin position="35"/>
        <end position="178"/>
    </location>
</feature>
<evidence type="ECO:0000313" key="3">
    <source>
        <dbReference type="EMBL" id="ANI14381.1"/>
    </source>
</evidence>
<feature type="signal peptide" evidence="1">
    <location>
        <begin position="1"/>
        <end position="30"/>
    </location>
</feature>
<dbReference type="RefSeq" id="WP_043267080.1">
    <property type="nucleotide sequence ID" value="NZ_CP015878.1"/>
</dbReference>
<dbReference type="AlphaFoldDB" id="A0A1A9KAA8"/>
<evidence type="ECO:0000313" key="4">
    <source>
        <dbReference type="Proteomes" id="UP000077748"/>
    </source>
</evidence>
<dbReference type="InterPro" id="IPR053167">
    <property type="entry name" value="Spore_coat_component"/>
</dbReference>
<dbReference type="PANTHER" id="PTHR37089:SF3">
    <property type="entry name" value="EXPORTED PROTEIN"/>
    <property type="match status" value="1"/>
</dbReference>
<dbReference type="Proteomes" id="UP000077748">
    <property type="component" value="Chromosome"/>
</dbReference>
<evidence type="ECO:0000259" key="2">
    <source>
        <dbReference type="Pfam" id="PF05229"/>
    </source>
</evidence>
<accession>A0A1A9KAA8</accession>
<sequence>MTLPHLLPRAAATGLALLLASLLQAPGSDAATRAGFRVSASVTQGCLVNHAPPGNGGNLGSLGRLDFGRHPATSTARIGAQLTPNGAITLACTPGIALRMTVDGGQHATGGLRHLGAGNARLAYRLYADAGLSREIPIGGNLSIDYGNPDDIRLPIHAALQLPGNQSAGRYQDRLTVTLSW</sequence>
<dbReference type="SMART" id="SM00972">
    <property type="entry name" value="SCPU"/>
    <property type="match status" value="1"/>
</dbReference>
<name>A0A1A9KAA8_9PSED</name>
<reference evidence="3 4" key="1">
    <citation type="submission" date="2016-05" db="EMBL/GenBank/DDBJ databases">
        <title>Genome Sequence of Pseudomonas citronellolis Strain SJTE-3, an Estrogens and Persistent Organic Pollutants degradation strain.</title>
        <authorList>
            <person name="Liang R."/>
        </authorList>
    </citation>
    <scope>NUCLEOTIDE SEQUENCE [LARGE SCALE GENOMIC DNA]</scope>
    <source>
        <strain evidence="3 4">SJTE-3</strain>
    </source>
</reference>
<evidence type="ECO:0000256" key="1">
    <source>
        <dbReference type="SAM" id="SignalP"/>
    </source>
</evidence>
<organism evidence="3 4">
    <name type="scientific">Pseudomonas citronellolis</name>
    <dbReference type="NCBI Taxonomy" id="53408"/>
    <lineage>
        <taxon>Bacteria</taxon>
        <taxon>Pseudomonadati</taxon>
        <taxon>Pseudomonadota</taxon>
        <taxon>Gammaproteobacteria</taxon>
        <taxon>Pseudomonadales</taxon>
        <taxon>Pseudomonadaceae</taxon>
        <taxon>Pseudomonas</taxon>
    </lineage>
</organism>
<keyword evidence="1" id="KW-0732">Signal</keyword>
<dbReference type="PANTHER" id="PTHR37089">
    <property type="entry name" value="PROTEIN U-RELATED"/>
    <property type="match status" value="1"/>
</dbReference>
<gene>
    <name evidence="3" type="ORF">A9C11_10480</name>
</gene>
<dbReference type="InterPro" id="IPR007893">
    <property type="entry name" value="Spore_coat_U/FanG"/>
</dbReference>
<protein>
    <recommendedName>
        <fullName evidence="2">Spore coat protein U/FanG domain-containing protein</fullName>
    </recommendedName>
</protein>
<proteinExistence type="predicted"/>
<feature type="chain" id="PRO_5008391557" description="Spore coat protein U/FanG domain-containing protein" evidence="1">
    <location>
        <begin position="31"/>
        <end position="181"/>
    </location>
</feature>
<dbReference type="Pfam" id="PF05229">
    <property type="entry name" value="SCPU"/>
    <property type="match status" value="1"/>
</dbReference>
<dbReference type="EMBL" id="CP015878">
    <property type="protein sequence ID" value="ANI14381.1"/>
    <property type="molecule type" value="Genomic_DNA"/>
</dbReference>